<evidence type="ECO:0000313" key="11">
    <source>
        <dbReference type="Proteomes" id="UP000521199"/>
    </source>
</evidence>
<dbReference type="GO" id="GO:0043093">
    <property type="term" value="P:FtsZ-dependent cytokinesis"/>
    <property type="evidence" value="ECO:0007669"/>
    <property type="project" value="UniProtKB-UniRule"/>
</dbReference>
<organism evidence="10 11">
    <name type="scientific">Chiayiivirga flava</name>
    <dbReference type="NCBI Taxonomy" id="659595"/>
    <lineage>
        <taxon>Bacteria</taxon>
        <taxon>Pseudomonadati</taxon>
        <taxon>Pseudomonadota</taxon>
        <taxon>Gammaproteobacteria</taxon>
        <taxon>Lysobacterales</taxon>
        <taxon>Lysobacteraceae</taxon>
        <taxon>Chiayiivirga</taxon>
    </lineage>
</organism>
<evidence type="ECO:0000256" key="5">
    <source>
        <dbReference type="ARBA" id="ARBA00022989"/>
    </source>
</evidence>
<evidence type="ECO:0000256" key="1">
    <source>
        <dbReference type="ARBA" id="ARBA00004401"/>
    </source>
</evidence>
<evidence type="ECO:0000256" key="6">
    <source>
        <dbReference type="ARBA" id="ARBA00023136"/>
    </source>
</evidence>
<accession>A0A7W8G0W2</accession>
<keyword evidence="4 8" id="KW-0812">Transmembrane</keyword>
<keyword evidence="3 8" id="KW-0132">Cell division</keyword>
<keyword evidence="11" id="KW-1185">Reference proteome</keyword>
<dbReference type="NCBIfam" id="TIGR02209">
    <property type="entry name" value="ftsL_broad"/>
    <property type="match status" value="1"/>
</dbReference>
<dbReference type="EMBL" id="JACHHP010000004">
    <property type="protein sequence ID" value="MBB5208779.1"/>
    <property type="molecule type" value="Genomic_DNA"/>
</dbReference>
<evidence type="ECO:0000256" key="9">
    <source>
        <dbReference type="NCBIfam" id="TIGR02209"/>
    </source>
</evidence>
<keyword evidence="6 8" id="KW-0472">Membrane</keyword>
<dbReference type="GO" id="GO:0005886">
    <property type="term" value="C:plasma membrane"/>
    <property type="evidence" value="ECO:0007669"/>
    <property type="project" value="UniProtKB-SubCell"/>
</dbReference>
<reference evidence="10 11" key="1">
    <citation type="submission" date="2020-08" db="EMBL/GenBank/DDBJ databases">
        <title>Genomic Encyclopedia of Type Strains, Phase IV (KMG-IV): sequencing the most valuable type-strain genomes for metagenomic binning, comparative biology and taxonomic classification.</title>
        <authorList>
            <person name="Goeker M."/>
        </authorList>
    </citation>
    <scope>NUCLEOTIDE SEQUENCE [LARGE SCALE GENOMIC DNA]</scope>
    <source>
        <strain evidence="10 11">DSM 24163</strain>
    </source>
</reference>
<dbReference type="InterPro" id="IPR011922">
    <property type="entry name" value="Cell_div_FtsL"/>
</dbReference>
<comment type="subcellular location">
    <subcellularLocation>
        <location evidence="8">Cell inner membrane</location>
        <topology evidence="8">Single-pass type II membrane protein</topology>
    </subcellularLocation>
    <subcellularLocation>
        <location evidence="1">Cell membrane</location>
        <topology evidence="1">Single-pass type II membrane protein</topology>
    </subcellularLocation>
    <text evidence="8">Localizes to the division septum where it forms a ring structure.</text>
</comment>
<dbReference type="GO" id="GO:0032153">
    <property type="term" value="C:cell division site"/>
    <property type="evidence" value="ECO:0007669"/>
    <property type="project" value="UniProtKB-UniRule"/>
</dbReference>
<dbReference type="HAMAP" id="MF_00910">
    <property type="entry name" value="FtsL"/>
    <property type="match status" value="1"/>
</dbReference>
<evidence type="ECO:0000256" key="8">
    <source>
        <dbReference type="HAMAP-Rule" id="MF_00910"/>
    </source>
</evidence>
<comment type="subunit">
    <text evidence="8">Part of a complex composed of FtsB, FtsL and FtsQ.</text>
</comment>
<keyword evidence="8" id="KW-0997">Cell inner membrane</keyword>
<dbReference type="Proteomes" id="UP000521199">
    <property type="component" value="Unassembled WGS sequence"/>
</dbReference>
<keyword evidence="2 8" id="KW-1003">Cell membrane</keyword>
<proteinExistence type="inferred from homology"/>
<keyword evidence="5 8" id="KW-1133">Transmembrane helix</keyword>
<evidence type="ECO:0000256" key="7">
    <source>
        <dbReference type="ARBA" id="ARBA00023306"/>
    </source>
</evidence>
<gene>
    <name evidence="8" type="primary">ftsL</name>
    <name evidence="10" type="ORF">HNQ52_002329</name>
</gene>
<evidence type="ECO:0000256" key="4">
    <source>
        <dbReference type="ARBA" id="ARBA00022692"/>
    </source>
</evidence>
<dbReference type="PANTHER" id="PTHR37479:SF1">
    <property type="entry name" value="CELL DIVISION PROTEIN FTSL"/>
    <property type="match status" value="1"/>
</dbReference>
<dbReference type="AlphaFoldDB" id="A0A7W8G0W2"/>
<evidence type="ECO:0000256" key="2">
    <source>
        <dbReference type="ARBA" id="ARBA00022475"/>
    </source>
</evidence>
<evidence type="ECO:0000313" key="10">
    <source>
        <dbReference type="EMBL" id="MBB5208779.1"/>
    </source>
</evidence>
<dbReference type="Pfam" id="PF04999">
    <property type="entry name" value="FtsL"/>
    <property type="match status" value="1"/>
</dbReference>
<protein>
    <recommendedName>
        <fullName evidence="8 9">Cell division protein FtsL</fullName>
    </recommendedName>
</protein>
<keyword evidence="7 8" id="KW-0131">Cell cycle</keyword>
<name>A0A7W8G0W2_9GAMM</name>
<dbReference type="PANTHER" id="PTHR37479">
    <property type="entry name" value="CELL DIVISION PROTEIN FTSL"/>
    <property type="match status" value="1"/>
</dbReference>
<comment type="caution">
    <text evidence="10">The sequence shown here is derived from an EMBL/GenBank/DDBJ whole genome shotgun (WGS) entry which is preliminary data.</text>
</comment>
<sequence>MSVRLVVFSVLILATIGSAIGVVYTRHEHRQFFIQSSRLERERDELDIEFGRLQLEQATWAETSRIEQVAAQQLGMKFPDSADIVVIKP</sequence>
<evidence type="ECO:0000256" key="3">
    <source>
        <dbReference type="ARBA" id="ARBA00022618"/>
    </source>
</evidence>
<comment type="similarity">
    <text evidence="8">Belongs to the FtsL family.</text>
</comment>
<comment type="function">
    <text evidence="8">Essential cell division protein. May link together the upstream cell division proteins, which are predominantly cytoplasmic, with the downstream cell division proteins, which are predominantly periplasmic.</text>
</comment>